<protein>
    <submittedName>
        <fullName evidence="1">Uncharacterized protein</fullName>
    </submittedName>
</protein>
<name>A0A975BUC6_9BACT</name>
<gene>
    <name evidence="1" type="ORF">dnm_079680</name>
</gene>
<sequence>MKLRAFVSSWQKKLATKPQRSKKNFVYEVTIRTYSDEAKFITEKKIVSIAYLSYKI</sequence>
<proteinExistence type="predicted"/>
<organism evidence="1 2">
    <name type="scientific">Desulfonema magnum</name>
    <dbReference type="NCBI Taxonomy" id="45655"/>
    <lineage>
        <taxon>Bacteria</taxon>
        <taxon>Pseudomonadati</taxon>
        <taxon>Thermodesulfobacteriota</taxon>
        <taxon>Desulfobacteria</taxon>
        <taxon>Desulfobacterales</taxon>
        <taxon>Desulfococcaceae</taxon>
        <taxon>Desulfonema</taxon>
    </lineage>
</organism>
<dbReference type="Proteomes" id="UP000663722">
    <property type="component" value="Chromosome"/>
</dbReference>
<accession>A0A975BUC6</accession>
<evidence type="ECO:0000313" key="1">
    <source>
        <dbReference type="EMBL" id="QTA91894.1"/>
    </source>
</evidence>
<evidence type="ECO:0000313" key="2">
    <source>
        <dbReference type="Proteomes" id="UP000663722"/>
    </source>
</evidence>
<keyword evidence="2" id="KW-1185">Reference proteome</keyword>
<reference evidence="1" key="1">
    <citation type="journal article" date="2021" name="Microb. Physiol.">
        <title>Proteogenomic Insights into the Physiology of Marine, Sulfate-Reducing, Filamentous Desulfonema limicola and Desulfonema magnum.</title>
        <authorList>
            <person name="Schnaars V."/>
            <person name="Wohlbrand L."/>
            <person name="Scheve S."/>
            <person name="Hinrichs C."/>
            <person name="Reinhardt R."/>
            <person name="Rabus R."/>
        </authorList>
    </citation>
    <scope>NUCLEOTIDE SEQUENCE</scope>
    <source>
        <strain evidence="1">4be13</strain>
    </source>
</reference>
<dbReference type="EMBL" id="CP061800">
    <property type="protein sequence ID" value="QTA91894.1"/>
    <property type="molecule type" value="Genomic_DNA"/>
</dbReference>
<dbReference type="KEGG" id="dmm:dnm_079680"/>
<dbReference type="AlphaFoldDB" id="A0A975BUC6"/>